<comment type="function">
    <text evidence="6 9">Nucleoside triphosphate pyrophosphatase that hydrolyzes 7-methyl-GTP (m(7)GTP). May have a dual role in cell division arrest and in preventing the incorporation of modified nucleotides into cellular nucleic acids.</text>
</comment>
<feature type="site" description="Important for substrate specificity" evidence="9">
    <location>
        <position position="11"/>
    </location>
</feature>
<dbReference type="PANTHER" id="PTHR43213:SF10">
    <property type="entry name" value="7-METHYL-GTP PYROPHOSPHATASE"/>
    <property type="match status" value="1"/>
</dbReference>
<sequence>MNILLASSSPYRKSLLERLNLTFQQASPNIDESPRPGENAKKLALRLSKEKAQALADQYTDTLIIASDQCAALENTILGKPGTRESAIKQLSDCSGKQVIFHTGLCLLNTSTGQQQLACVDYTVWFRKLSSSQVTTYIDVESPLDCAGSFKCEGLGITLFEKMAGDDPNSLVGLPLIALTSMLINEGLHPLGISN</sequence>
<dbReference type="PANTHER" id="PTHR43213">
    <property type="entry name" value="BIFUNCTIONAL DTTP/UTP PYROPHOSPHATASE/METHYLTRANSFERASE PROTEIN-RELATED"/>
    <property type="match status" value="1"/>
</dbReference>
<feature type="site" description="Important for substrate specificity" evidence="9">
    <location>
        <position position="153"/>
    </location>
</feature>
<dbReference type="InterPro" id="IPR003697">
    <property type="entry name" value="Maf-like"/>
</dbReference>
<keyword evidence="2 9" id="KW-0963">Cytoplasm</keyword>
<accession>A0A081KAZ8</accession>
<evidence type="ECO:0000256" key="9">
    <source>
        <dbReference type="HAMAP-Rule" id="MF_00528"/>
    </source>
</evidence>
<dbReference type="Gene3D" id="3.90.950.10">
    <property type="match status" value="1"/>
</dbReference>
<evidence type="ECO:0000256" key="6">
    <source>
        <dbReference type="ARBA" id="ARBA00053369"/>
    </source>
</evidence>
<name>A0A081KAZ8_9GAMM</name>
<reference evidence="10 11" key="1">
    <citation type="submission" date="2014-06" db="EMBL/GenBank/DDBJ databases">
        <title>Whole Genome Sequences of Three Symbiotic Endozoicomonas Bacteria.</title>
        <authorList>
            <person name="Neave M.J."/>
            <person name="Apprill A."/>
            <person name="Voolstra C.R."/>
        </authorList>
    </citation>
    <scope>NUCLEOTIDE SEQUENCE [LARGE SCALE GENOMIC DNA]</scope>
    <source>
        <strain evidence="10 11">DSM 22380</strain>
    </source>
</reference>
<keyword evidence="11" id="KW-1185">Reference proteome</keyword>
<evidence type="ECO:0000313" key="10">
    <source>
        <dbReference type="EMBL" id="KEI71324.1"/>
    </source>
</evidence>
<dbReference type="AlphaFoldDB" id="A0A081KAZ8"/>
<comment type="subcellular location">
    <subcellularLocation>
        <location evidence="1 9">Cytoplasm</location>
    </subcellularLocation>
</comment>
<dbReference type="eggNOG" id="COG0424">
    <property type="taxonomic scope" value="Bacteria"/>
</dbReference>
<dbReference type="InterPro" id="IPR029001">
    <property type="entry name" value="ITPase-like_fam"/>
</dbReference>
<dbReference type="GO" id="GO:0009117">
    <property type="term" value="P:nucleotide metabolic process"/>
    <property type="evidence" value="ECO:0007669"/>
    <property type="project" value="UniProtKB-KW"/>
</dbReference>
<evidence type="ECO:0000256" key="8">
    <source>
        <dbReference type="ARBA" id="ARBA00068163"/>
    </source>
</evidence>
<comment type="catalytic activity">
    <reaction evidence="5 9">
        <text>N(7)-methyl-GTP + H2O = N(7)-methyl-GMP + diphosphate + H(+)</text>
        <dbReference type="Rhea" id="RHEA:58744"/>
        <dbReference type="ChEBI" id="CHEBI:15377"/>
        <dbReference type="ChEBI" id="CHEBI:15378"/>
        <dbReference type="ChEBI" id="CHEBI:33019"/>
        <dbReference type="ChEBI" id="CHEBI:58285"/>
        <dbReference type="ChEBI" id="CHEBI:87133"/>
    </reaction>
</comment>
<comment type="cofactor">
    <cofactor evidence="9">
        <name>a divalent metal cation</name>
        <dbReference type="ChEBI" id="CHEBI:60240"/>
    </cofactor>
</comment>
<evidence type="ECO:0000256" key="7">
    <source>
        <dbReference type="ARBA" id="ARBA00060749"/>
    </source>
</evidence>
<gene>
    <name evidence="10" type="ORF">GV64_11770</name>
</gene>
<keyword evidence="4 9" id="KW-0546">Nucleotide metabolism</keyword>
<dbReference type="GO" id="GO:0047429">
    <property type="term" value="F:nucleoside triphosphate diphosphatase activity"/>
    <property type="evidence" value="ECO:0007669"/>
    <property type="project" value="InterPro"/>
</dbReference>
<dbReference type="Pfam" id="PF02545">
    <property type="entry name" value="Maf"/>
    <property type="match status" value="1"/>
</dbReference>
<dbReference type="FunFam" id="3.90.950.10:FF:000005">
    <property type="entry name" value="7-methyl-GTP pyrophosphatase"/>
    <property type="match status" value="1"/>
</dbReference>
<dbReference type="GO" id="GO:0005737">
    <property type="term" value="C:cytoplasm"/>
    <property type="evidence" value="ECO:0007669"/>
    <property type="project" value="UniProtKB-SubCell"/>
</dbReference>
<organism evidence="10 11">
    <name type="scientific">Endozoicomonas elysicola</name>
    <dbReference type="NCBI Taxonomy" id="305900"/>
    <lineage>
        <taxon>Bacteria</taxon>
        <taxon>Pseudomonadati</taxon>
        <taxon>Pseudomonadota</taxon>
        <taxon>Gammaproteobacteria</taxon>
        <taxon>Oceanospirillales</taxon>
        <taxon>Endozoicomonadaceae</taxon>
        <taxon>Endozoicomonas</taxon>
    </lineage>
</organism>
<dbReference type="SUPFAM" id="SSF52972">
    <property type="entry name" value="ITPase-like"/>
    <property type="match status" value="1"/>
</dbReference>
<dbReference type="Proteomes" id="UP000027997">
    <property type="component" value="Unassembled WGS sequence"/>
</dbReference>
<feature type="active site" description="Proton acceptor" evidence="9">
    <location>
        <position position="68"/>
    </location>
</feature>
<evidence type="ECO:0000313" key="11">
    <source>
        <dbReference type="Proteomes" id="UP000027997"/>
    </source>
</evidence>
<dbReference type="RefSeq" id="WP_020582912.1">
    <property type="nucleotide sequence ID" value="NZ_JOJP01000001.1"/>
</dbReference>
<dbReference type="CDD" id="cd00555">
    <property type="entry name" value="Maf"/>
    <property type="match status" value="1"/>
</dbReference>
<feature type="site" description="Important for substrate specificity" evidence="9">
    <location>
        <position position="69"/>
    </location>
</feature>
<dbReference type="HAMAP" id="MF_00528">
    <property type="entry name" value="Maf"/>
    <property type="match status" value="1"/>
</dbReference>
<comment type="caution">
    <text evidence="9">Lacks conserved residue(s) required for the propagation of feature annotation.</text>
</comment>
<protein>
    <recommendedName>
        <fullName evidence="8 9">7-methyl-GTP pyrophosphatase</fullName>
        <shortName evidence="9">m(7)GTP pyrophosphatase</shortName>
        <ecNumber evidence="9">3.6.1.-</ecNumber>
    </recommendedName>
</protein>
<dbReference type="NCBIfam" id="TIGR00172">
    <property type="entry name" value="maf"/>
    <property type="match status" value="1"/>
</dbReference>
<dbReference type="STRING" id="305900.GV64_11770"/>
<evidence type="ECO:0000256" key="4">
    <source>
        <dbReference type="ARBA" id="ARBA00023080"/>
    </source>
</evidence>
<evidence type="ECO:0000256" key="3">
    <source>
        <dbReference type="ARBA" id="ARBA00022801"/>
    </source>
</evidence>
<proteinExistence type="inferred from homology"/>
<keyword evidence="3 9" id="KW-0378">Hydrolase</keyword>
<dbReference type="PIRSF" id="PIRSF006305">
    <property type="entry name" value="Maf"/>
    <property type="match status" value="1"/>
</dbReference>
<evidence type="ECO:0000256" key="5">
    <source>
        <dbReference type="ARBA" id="ARBA00050213"/>
    </source>
</evidence>
<evidence type="ECO:0000256" key="2">
    <source>
        <dbReference type="ARBA" id="ARBA00022490"/>
    </source>
</evidence>
<comment type="caution">
    <text evidence="10">The sequence shown here is derived from an EMBL/GenBank/DDBJ whole genome shotgun (WGS) entry which is preliminary data.</text>
</comment>
<dbReference type="EMBL" id="JOJP01000001">
    <property type="protein sequence ID" value="KEI71324.1"/>
    <property type="molecule type" value="Genomic_DNA"/>
</dbReference>
<evidence type="ECO:0000256" key="1">
    <source>
        <dbReference type="ARBA" id="ARBA00004496"/>
    </source>
</evidence>
<comment type="similarity">
    <text evidence="7 9">Belongs to the Maf family. YceF subfamily.</text>
</comment>
<dbReference type="EC" id="3.6.1.-" evidence="9"/>